<accession>A0A0I9S7S2</accession>
<dbReference type="InterPro" id="IPR054231">
    <property type="entry name" value="DUF6956"/>
</dbReference>
<dbReference type="Pfam" id="PF22273">
    <property type="entry name" value="DUF6956"/>
    <property type="match status" value="1"/>
</dbReference>
<dbReference type="EMBL" id="JMZZ02000213">
    <property type="protein sequence ID" value="KFX73676.1"/>
    <property type="molecule type" value="Genomic_DNA"/>
</dbReference>
<protein>
    <submittedName>
        <fullName evidence="3">Uncharacterized protein</fullName>
    </submittedName>
</protein>
<evidence type="ECO:0000313" key="3">
    <source>
        <dbReference type="EMBL" id="KFX73676.1"/>
    </source>
</evidence>
<sequence>MKTTEVNKKIIGRRCKCIFTGLLVTGIIEAVEENEHSVQVKVRFDTPHQWGDELYSYDWSFGRKTDGFGSLKYLELLPDETTFDAMIVTFSDPIGTLDGIFEDVKTWGVCSLKGWIDSYESTRFTPIDVDKAVITSEYNMECVKEWLEHNTPIKDIIIG</sequence>
<dbReference type="PATRIC" id="fig|817.53.peg.3444"/>
<dbReference type="RefSeq" id="WP_044301336.1">
    <property type="nucleotide sequence ID" value="NZ_CP036542.1"/>
</dbReference>
<reference evidence="3" key="1">
    <citation type="book" date="2014" name="THE 24TH EUROPEAN CONGRESS OF CLINICAL MICROBIOLOGY AND INFECTIOUS DISEASES" publisher="ECCMID 2014" city="Barcelona, Spain">
        <title>Identification of resistance genes in three multidrug-resistant Bacteroides fragilis isolates by whole genome sequencing.</title>
        <editorList>
            <person name="Unknown"/>
            <person name="A."/>
        </editorList>
        <authorList>
            <person name="Sydenham T.V."/>
            <person name="Hasman H."/>
            <person name="Wang M."/>
            <person name="Soki J."/>
            <person name="Nagy E."/>
            <person name="Justesen U.S."/>
        </authorList>
    </citation>
    <scope>NUCLEOTIDE SEQUENCE</scope>
    <source>
        <strain evidence="3">DCMOUH0018B</strain>
    </source>
</reference>
<evidence type="ECO:0000259" key="2">
    <source>
        <dbReference type="Pfam" id="PF23919"/>
    </source>
</evidence>
<feature type="domain" description="DUF6956" evidence="1">
    <location>
        <begin position="80"/>
        <end position="156"/>
    </location>
</feature>
<dbReference type="InterPro" id="IPR055682">
    <property type="entry name" value="DUF7258"/>
</dbReference>
<dbReference type="AlphaFoldDB" id="A0A0I9S7S2"/>
<comment type="caution">
    <text evidence="3">The sequence shown here is derived from an EMBL/GenBank/DDBJ whole genome shotgun (WGS) entry which is preliminary data.</text>
</comment>
<proteinExistence type="predicted"/>
<reference evidence="3" key="2">
    <citation type="submission" date="2014-07" db="EMBL/GenBank/DDBJ databases">
        <title>Genetics and epidemiology of antimicrobial resistance in B. fragilis group.</title>
        <authorList>
            <person name="Sydenham T.V."/>
            <person name="Hasman H."/>
            <person name="Kemp M."/>
            <person name="Justesen U.S."/>
        </authorList>
    </citation>
    <scope>NUCLEOTIDE SEQUENCE [LARGE SCALE GENOMIC DNA]</scope>
    <source>
        <strain evidence="3">DCMOUH0018B</strain>
    </source>
</reference>
<evidence type="ECO:0000259" key="1">
    <source>
        <dbReference type="Pfam" id="PF22273"/>
    </source>
</evidence>
<name>A0A0I9S7S2_BACFG</name>
<organism evidence="3">
    <name type="scientific">Bacteroides fragilis</name>
    <dbReference type="NCBI Taxonomy" id="817"/>
    <lineage>
        <taxon>Bacteria</taxon>
        <taxon>Pseudomonadati</taxon>
        <taxon>Bacteroidota</taxon>
        <taxon>Bacteroidia</taxon>
        <taxon>Bacteroidales</taxon>
        <taxon>Bacteroidaceae</taxon>
        <taxon>Bacteroides</taxon>
    </lineage>
</organism>
<feature type="domain" description="DUF7258" evidence="2">
    <location>
        <begin position="1"/>
        <end position="76"/>
    </location>
</feature>
<gene>
    <name evidence="3" type="ORF">EE52_0216705</name>
</gene>
<dbReference type="Pfam" id="PF23919">
    <property type="entry name" value="DUF7258"/>
    <property type="match status" value="1"/>
</dbReference>